<organism evidence="16 17">
    <name type="scientific">Melaminivora suipulveris</name>
    <dbReference type="NCBI Taxonomy" id="2109913"/>
    <lineage>
        <taxon>Bacteria</taxon>
        <taxon>Pseudomonadati</taxon>
        <taxon>Pseudomonadota</taxon>
        <taxon>Betaproteobacteria</taxon>
        <taxon>Burkholderiales</taxon>
        <taxon>Comamonadaceae</taxon>
        <taxon>Melaminivora</taxon>
    </lineage>
</organism>
<gene>
    <name evidence="16" type="ORF">C6568_12350</name>
</gene>
<evidence type="ECO:0000256" key="6">
    <source>
        <dbReference type="ARBA" id="ARBA00022692"/>
    </source>
</evidence>
<dbReference type="GO" id="GO:0005524">
    <property type="term" value="F:ATP binding"/>
    <property type="evidence" value="ECO:0007669"/>
    <property type="project" value="UniProtKB-KW"/>
</dbReference>
<proteinExistence type="predicted"/>
<keyword evidence="11" id="KW-0902">Two-component regulatory system</keyword>
<keyword evidence="4" id="KW-0597">Phosphoprotein</keyword>
<dbReference type="InterPro" id="IPR036097">
    <property type="entry name" value="HisK_dim/P_sf"/>
</dbReference>
<dbReference type="InterPro" id="IPR003660">
    <property type="entry name" value="HAMP_dom"/>
</dbReference>
<evidence type="ECO:0000259" key="14">
    <source>
        <dbReference type="PROSITE" id="PS50109"/>
    </source>
</evidence>
<keyword evidence="17" id="KW-1185">Reference proteome</keyword>
<feature type="domain" description="HAMP" evidence="15">
    <location>
        <begin position="170"/>
        <end position="222"/>
    </location>
</feature>
<evidence type="ECO:0000256" key="1">
    <source>
        <dbReference type="ARBA" id="ARBA00000085"/>
    </source>
</evidence>
<evidence type="ECO:0000256" key="12">
    <source>
        <dbReference type="ARBA" id="ARBA00023136"/>
    </source>
</evidence>
<dbReference type="SMART" id="SM00387">
    <property type="entry name" value="HATPase_c"/>
    <property type="match status" value="1"/>
</dbReference>
<dbReference type="GO" id="GO:0005886">
    <property type="term" value="C:plasma membrane"/>
    <property type="evidence" value="ECO:0007669"/>
    <property type="project" value="TreeGrafter"/>
</dbReference>
<name>A0A2R3QDV0_9BURK</name>
<dbReference type="SUPFAM" id="SSF47384">
    <property type="entry name" value="Homodimeric domain of signal transducing histidine kinase"/>
    <property type="match status" value="1"/>
</dbReference>
<dbReference type="GO" id="GO:0000155">
    <property type="term" value="F:phosphorelay sensor kinase activity"/>
    <property type="evidence" value="ECO:0007669"/>
    <property type="project" value="InterPro"/>
</dbReference>
<dbReference type="Gene3D" id="1.20.5.1040">
    <property type="entry name" value="Sensor protein qsec"/>
    <property type="match status" value="1"/>
</dbReference>
<comment type="catalytic activity">
    <reaction evidence="1">
        <text>ATP + protein L-histidine = ADP + protein N-phospho-L-histidine.</text>
        <dbReference type="EC" id="2.7.13.3"/>
    </reaction>
</comment>
<dbReference type="Pfam" id="PF00512">
    <property type="entry name" value="HisKA"/>
    <property type="match status" value="1"/>
</dbReference>
<feature type="domain" description="Histidine kinase" evidence="14">
    <location>
        <begin position="230"/>
        <end position="449"/>
    </location>
</feature>
<dbReference type="SMART" id="SM00388">
    <property type="entry name" value="HisKA"/>
    <property type="match status" value="1"/>
</dbReference>
<evidence type="ECO:0000256" key="11">
    <source>
        <dbReference type="ARBA" id="ARBA00023012"/>
    </source>
</evidence>
<comment type="subcellular location">
    <subcellularLocation>
        <location evidence="2">Membrane</location>
        <topology evidence="2">Multi-pass membrane protein</topology>
    </subcellularLocation>
</comment>
<accession>A0A2R3QDV0</accession>
<evidence type="ECO:0000259" key="15">
    <source>
        <dbReference type="PROSITE" id="PS50885"/>
    </source>
</evidence>
<keyword evidence="5" id="KW-0808">Transferase</keyword>
<keyword evidence="12 13" id="KW-0472">Membrane</keyword>
<dbReference type="OrthoDB" id="8554694at2"/>
<dbReference type="PANTHER" id="PTHR45436">
    <property type="entry name" value="SENSOR HISTIDINE KINASE YKOH"/>
    <property type="match status" value="1"/>
</dbReference>
<dbReference type="SUPFAM" id="SSF55874">
    <property type="entry name" value="ATPase domain of HSP90 chaperone/DNA topoisomerase II/histidine kinase"/>
    <property type="match status" value="1"/>
</dbReference>
<dbReference type="AlphaFoldDB" id="A0A2R3QDV0"/>
<evidence type="ECO:0000256" key="7">
    <source>
        <dbReference type="ARBA" id="ARBA00022741"/>
    </source>
</evidence>
<dbReference type="Gene3D" id="3.30.565.10">
    <property type="entry name" value="Histidine kinase-like ATPase, C-terminal domain"/>
    <property type="match status" value="1"/>
</dbReference>
<dbReference type="EC" id="2.7.13.3" evidence="3"/>
<dbReference type="PRINTS" id="PR00344">
    <property type="entry name" value="BCTRLSENSOR"/>
</dbReference>
<dbReference type="InterPro" id="IPR005467">
    <property type="entry name" value="His_kinase_dom"/>
</dbReference>
<dbReference type="PANTHER" id="PTHR45436:SF14">
    <property type="entry name" value="SENSOR PROTEIN QSEC"/>
    <property type="match status" value="1"/>
</dbReference>
<dbReference type="InterPro" id="IPR003661">
    <property type="entry name" value="HisK_dim/P_dom"/>
</dbReference>
<keyword evidence="7" id="KW-0547">Nucleotide-binding</keyword>
<feature type="transmembrane region" description="Helical" evidence="13">
    <location>
        <begin position="151"/>
        <end position="176"/>
    </location>
</feature>
<dbReference type="InterPro" id="IPR036890">
    <property type="entry name" value="HATPase_C_sf"/>
</dbReference>
<evidence type="ECO:0000313" key="17">
    <source>
        <dbReference type="Proteomes" id="UP000237925"/>
    </source>
</evidence>
<evidence type="ECO:0000256" key="9">
    <source>
        <dbReference type="ARBA" id="ARBA00022840"/>
    </source>
</evidence>
<dbReference type="PROSITE" id="PS50109">
    <property type="entry name" value="HIS_KIN"/>
    <property type="match status" value="1"/>
</dbReference>
<dbReference type="Proteomes" id="UP000237925">
    <property type="component" value="Chromosome"/>
</dbReference>
<evidence type="ECO:0000256" key="5">
    <source>
        <dbReference type="ARBA" id="ARBA00022679"/>
    </source>
</evidence>
<dbReference type="InterPro" id="IPR050428">
    <property type="entry name" value="TCS_sensor_his_kinase"/>
</dbReference>
<dbReference type="KEGG" id="mela:C6568_12350"/>
<dbReference type="Pfam" id="PF02518">
    <property type="entry name" value="HATPase_c"/>
    <property type="match status" value="1"/>
</dbReference>
<dbReference type="InterPro" id="IPR004358">
    <property type="entry name" value="Sig_transdc_His_kin-like_C"/>
</dbReference>
<evidence type="ECO:0000256" key="13">
    <source>
        <dbReference type="SAM" id="Phobius"/>
    </source>
</evidence>
<dbReference type="RefSeq" id="WP_106684380.1">
    <property type="nucleotide sequence ID" value="NZ_CP027667.1"/>
</dbReference>
<evidence type="ECO:0000256" key="4">
    <source>
        <dbReference type="ARBA" id="ARBA00022553"/>
    </source>
</evidence>
<evidence type="ECO:0000256" key="3">
    <source>
        <dbReference type="ARBA" id="ARBA00012438"/>
    </source>
</evidence>
<dbReference type="EMBL" id="CP027667">
    <property type="protein sequence ID" value="AVO49953.1"/>
    <property type="molecule type" value="Genomic_DNA"/>
</dbReference>
<evidence type="ECO:0000256" key="2">
    <source>
        <dbReference type="ARBA" id="ARBA00004141"/>
    </source>
</evidence>
<keyword evidence="10 13" id="KW-1133">Transmembrane helix</keyword>
<keyword evidence="6 13" id="KW-0812">Transmembrane</keyword>
<protein>
    <recommendedName>
        <fullName evidence="3">histidine kinase</fullName>
        <ecNumber evidence="3">2.7.13.3</ecNumber>
    </recommendedName>
</protein>
<dbReference type="PROSITE" id="PS50885">
    <property type="entry name" value="HAMP"/>
    <property type="match status" value="1"/>
</dbReference>
<evidence type="ECO:0000313" key="16">
    <source>
        <dbReference type="EMBL" id="AVO49953.1"/>
    </source>
</evidence>
<evidence type="ECO:0000256" key="8">
    <source>
        <dbReference type="ARBA" id="ARBA00022777"/>
    </source>
</evidence>
<evidence type="ECO:0000256" key="10">
    <source>
        <dbReference type="ARBA" id="ARBA00022989"/>
    </source>
</evidence>
<dbReference type="InterPro" id="IPR003594">
    <property type="entry name" value="HATPase_dom"/>
</dbReference>
<keyword evidence="8 16" id="KW-0418">Kinase</keyword>
<reference evidence="16 17" key="1">
    <citation type="submission" date="2018-03" db="EMBL/GenBank/DDBJ databases">
        <title>Genome sequencing of Melaminivora sp.</title>
        <authorList>
            <person name="Kim S.-J."/>
            <person name="Heo J."/>
            <person name="Ahn J.-H."/>
            <person name="Kwon S.-W."/>
        </authorList>
    </citation>
    <scope>NUCLEOTIDE SEQUENCE [LARGE SCALE GENOMIC DNA]</scope>
    <source>
        <strain evidence="16 17">SC2-9</strain>
    </source>
</reference>
<keyword evidence="9" id="KW-0067">ATP-binding</keyword>
<sequence>MTGGAHSLRTRLLLTLVAAIALAVLAQAALAWRAALAEADALFDHQMQQTAQALRPGLPAWGLREYSDPLVPGQESSEFVVQVWTADGLRIFESNVGLGLPQRAVLGFSNVQAGGTTYRVLSVATPLQVIQVAQDMAVRRSLARQLALGTAWPIALMAPLLALAAWWAVSGSLAPVERVRRQVARRRADDLSPVDAAGLPAEVRPLVDELNLLLARMQQAFEAQQHFVADAAHELRSPLAALKLQAQALARAGDEAARTRAAERLAAGIDRATRLVEQLLALARQEAQASGAALQPLVLAELVQRAVMDAAPAAHARGIDLGLAPLEGDAAAASVRGQGEALAILLRNLLDNAVKYTPEGGTVDVALEAQADALVLTVDDSGPGIAPPERERVLRRFHRAQAAEGAAVAGSGLGLSIAQTIAQMHGAQLALLDAPRLGGLRVQLALPRA</sequence>
<dbReference type="CDD" id="cd00082">
    <property type="entry name" value="HisKA"/>
    <property type="match status" value="1"/>
</dbReference>
<dbReference type="Gene3D" id="1.10.287.130">
    <property type="match status" value="1"/>
</dbReference>